<proteinExistence type="predicted"/>
<dbReference type="AlphaFoldDB" id="J9CGA6"/>
<organism evidence="1">
    <name type="scientific">gut metagenome</name>
    <dbReference type="NCBI Taxonomy" id="749906"/>
    <lineage>
        <taxon>unclassified sequences</taxon>
        <taxon>metagenomes</taxon>
        <taxon>organismal metagenomes</taxon>
    </lineage>
</organism>
<feature type="non-terminal residue" evidence="1">
    <location>
        <position position="1"/>
    </location>
</feature>
<name>J9CGA6_9ZZZZ</name>
<evidence type="ECO:0000313" key="1">
    <source>
        <dbReference type="EMBL" id="EJW99035.1"/>
    </source>
</evidence>
<accession>J9CGA6</accession>
<reference evidence="1" key="1">
    <citation type="journal article" date="2012" name="PLoS ONE">
        <title>Gene sets for utilization of primary and secondary nutrition supplies in the distal gut of endangered iberian lynx.</title>
        <authorList>
            <person name="Alcaide M."/>
            <person name="Messina E."/>
            <person name="Richter M."/>
            <person name="Bargiela R."/>
            <person name="Peplies J."/>
            <person name="Huws S.A."/>
            <person name="Newbold C.J."/>
            <person name="Golyshin P.N."/>
            <person name="Simon M.A."/>
            <person name="Lopez G."/>
            <person name="Yakimov M.M."/>
            <person name="Ferrer M."/>
        </authorList>
    </citation>
    <scope>NUCLEOTIDE SEQUENCE</scope>
</reference>
<dbReference type="EMBL" id="AMCI01003991">
    <property type="protein sequence ID" value="EJW99035.1"/>
    <property type="molecule type" value="Genomic_DNA"/>
</dbReference>
<comment type="caution">
    <text evidence="1">The sequence shown here is derived from an EMBL/GenBank/DDBJ whole genome shotgun (WGS) entry which is preliminary data.</text>
</comment>
<protein>
    <submittedName>
        <fullName evidence="1">Uncharacterized protein</fullName>
    </submittedName>
</protein>
<sequence length="94" mass="10922">LVLDIGNGIEELFQLLDLCKCIYMPVLSDVMSSCKVAQFENLLRIWDYPQVLAKTVKVKLPYHTATASPEVYVEQLMWSELGDYVRNLLRKERE</sequence>
<gene>
    <name evidence="1" type="ORF">EVA_12858</name>
</gene>